<sequence length="95" mass="10824">MNKKYLIAVAALITLSFVVFNVYESSTGEFKCSNTQAVILDKESKVLDPTHPAFEDRQRQKILTMTKYCTIYADQCSTFASEQSQRVQEICKAYP</sequence>
<keyword evidence="2" id="KW-1185">Reference proteome</keyword>
<name>A0A1E5QBP4_9PROT</name>
<reference evidence="2" key="1">
    <citation type="submission" date="2016-07" db="EMBL/GenBank/DDBJ databases">
        <authorList>
            <person name="Florea S."/>
            <person name="Webb J.S."/>
            <person name="Jaromczyk J."/>
            <person name="Schardl C.L."/>
        </authorList>
    </citation>
    <scope>NUCLEOTIDE SEQUENCE [LARGE SCALE GENOMIC DNA]</scope>
    <source>
        <strain evidence="2">MV-1</strain>
    </source>
</reference>
<evidence type="ECO:0000313" key="2">
    <source>
        <dbReference type="Proteomes" id="UP000095347"/>
    </source>
</evidence>
<comment type="caution">
    <text evidence="1">The sequence shown here is derived from an EMBL/GenBank/DDBJ whole genome shotgun (WGS) entry which is preliminary data.</text>
</comment>
<dbReference type="AlphaFoldDB" id="A0A1E5QBP4"/>
<organism evidence="1 2">
    <name type="scientific">Magnetovibrio blakemorei</name>
    <dbReference type="NCBI Taxonomy" id="28181"/>
    <lineage>
        <taxon>Bacteria</taxon>
        <taxon>Pseudomonadati</taxon>
        <taxon>Pseudomonadota</taxon>
        <taxon>Alphaproteobacteria</taxon>
        <taxon>Rhodospirillales</taxon>
        <taxon>Magnetovibrionaceae</taxon>
        <taxon>Magnetovibrio</taxon>
    </lineage>
</organism>
<protein>
    <submittedName>
        <fullName evidence="1">Uncharacterized protein</fullName>
    </submittedName>
</protein>
<gene>
    <name evidence="1" type="ORF">BEN30_02970</name>
</gene>
<dbReference type="STRING" id="28181.BEN30_02970"/>
<accession>A0A1E5QBP4</accession>
<dbReference type="RefSeq" id="WP_069956541.1">
    <property type="nucleotide sequence ID" value="NZ_MCGG01000007.1"/>
</dbReference>
<proteinExistence type="predicted"/>
<dbReference type="EMBL" id="MCGG01000007">
    <property type="protein sequence ID" value="OEJ69389.1"/>
    <property type="molecule type" value="Genomic_DNA"/>
</dbReference>
<dbReference type="Proteomes" id="UP000095347">
    <property type="component" value="Unassembled WGS sequence"/>
</dbReference>
<evidence type="ECO:0000313" key="1">
    <source>
        <dbReference type="EMBL" id="OEJ69389.1"/>
    </source>
</evidence>